<dbReference type="InterPro" id="IPR009056">
    <property type="entry name" value="Cyt_c-like_dom"/>
</dbReference>
<dbReference type="InterPro" id="IPR036909">
    <property type="entry name" value="Cyt_c-like_dom_sf"/>
</dbReference>
<evidence type="ECO:0000256" key="5">
    <source>
        <dbReference type="SAM" id="SignalP"/>
    </source>
</evidence>
<gene>
    <name evidence="7" type="ORF">GPA26_05075</name>
</gene>
<comment type="caution">
    <text evidence="7">The sequence shown here is derived from an EMBL/GenBank/DDBJ whole genome shotgun (WGS) entry which is preliminary data.</text>
</comment>
<evidence type="ECO:0000313" key="8">
    <source>
        <dbReference type="Proteomes" id="UP000652074"/>
    </source>
</evidence>
<dbReference type="EMBL" id="WTVR01000007">
    <property type="protein sequence ID" value="NMF87851.1"/>
    <property type="molecule type" value="Genomic_DNA"/>
</dbReference>
<keyword evidence="8" id="KW-1185">Reference proteome</keyword>
<dbReference type="Proteomes" id="UP000652074">
    <property type="component" value="Unassembled WGS sequence"/>
</dbReference>
<feature type="chain" id="PRO_5046561186" evidence="5">
    <location>
        <begin position="20"/>
        <end position="106"/>
    </location>
</feature>
<organism evidence="7 8">
    <name type="scientific">Aromatoleum petrolei</name>
    <dbReference type="NCBI Taxonomy" id="76116"/>
    <lineage>
        <taxon>Bacteria</taxon>
        <taxon>Pseudomonadati</taxon>
        <taxon>Pseudomonadota</taxon>
        <taxon>Betaproteobacteria</taxon>
        <taxon>Rhodocyclales</taxon>
        <taxon>Rhodocyclaceae</taxon>
        <taxon>Aromatoleum</taxon>
    </lineage>
</organism>
<feature type="domain" description="Cytochrome c" evidence="6">
    <location>
        <begin position="16"/>
        <end position="99"/>
    </location>
</feature>
<evidence type="ECO:0000256" key="4">
    <source>
        <dbReference type="PROSITE-ProRule" id="PRU00433"/>
    </source>
</evidence>
<keyword evidence="5" id="KW-0732">Signal</keyword>
<dbReference type="PROSITE" id="PS51007">
    <property type="entry name" value="CYTC"/>
    <property type="match status" value="1"/>
</dbReference>
<sequence length="106" mass="10940">MTGKFTLAALCLLAGTAHPAGPAATDARNLAANCTPCHSADTPEPSAIPRIAGLPAAKILHRLQAFRTGEAPATVMHQIVRGYSDQELALIANHLAIPAVPAADKR</sequence>
<protein>
    <submittedName>
        <fullName evidence="7">Cytochrome C</fullName>
    </submittedName>
</protein>
<dbReference type="SUPFAM" id="SSF46626">
    <property type="entry name" value="Cytochrome c"/>
    <property type="match status" value="1"/>
</dbReference>
<keyword evidence="1 4" id="KW-0349">Heme</keyword>
<dbReference type="Gene3D" id="1.10.760.10">
    <property type="entry name" value="Cytochrome c-like domain"/>
    <property type="match status" value="1"/>
</dbReference>
<evidence type="ECO:0000259" key="6">
    <source>
        <dbReference type="PROSITE" id="PS51007"/>
    </source>
</evidence>
<accession>A0ABX1MNC0</accession>
<evidence type="ECO:0000256" key="3">
    <source>
        <dbReference type="ARBA" id="ARBA00023004"/>
    </source>
</evidence>
<name>A0ABX1MNC0_9RHOO</name>
<evidence type="ECO:0000256" key="2">
    <source>
        <dbReference type="ARBA" id="ARBA00022723"/>
    </source>
</evidence>
<reference evidence="7 8" key="1">
    <citation type="submission" date="2019-12" db="EMBL/GenBank/DDBJ databases">
        <title>Comparative genomics gives insights into the taxonomy of the Azoarcus-Aromatoleum group and reveals separate origins of nif in the plant-associated Azoarcus and non-plant-associated Aromatoleum sub-groups.</title>
        <authorList>
            <person name="Lafos M."/>
            <person name="Maluk M."/>
            <person name="Batista M."/>
            <person name="Junghare M."/>
            <person name="Carmona M."/>
            <person name="Faoro H."/>
            <person name="Cruz L.M."/>
            <person name="Battistoni F."/>
            <person name="De Souza E."/>
            <person name="Pedrosa F."/>
            <person name="Chen W.-M."/>
            <person name="Poole P.S."/>
            <person name="Dixon R.A."/>
            <person name="James E.K."/>
        </authorList>
    </citation>
    <scope>NUCLEOTIDE SEQUENCE [LARGE SCALE GENOMIC DNA]</scope>
    <source>
        <strain evidence="7 8">ToN1</strain>
    </source>
</reference>
<evidence type="ECO:0000256" key="1">
    <source>
        <dbReference type="ARBA" id="ARBA00022617"/>
    </source>
</evidence>
<keyword evidence="2 4" id="KW-0479">Metal-binding</keyword>
<proteinExistence type="predicted"/>
<evidence type="ECO:0000313" key="7">
    <source>
        <dbReference type="EMBL" id="NMF87851.1"/>
    </source>
</evidence>
<feature type="signal peptide" evidence="5">
    <location>
        <begin position="1"/>
        <end position="19"/>
    </location>
</feature>
<dbReference type="RefSeq" id="WP_169205284.1">
    <property type="nucleotide sequence ID" value="NZ_CP059560.1"/>
</dbReference>
<keyword evidence="3 4" id="KW-0408">Iron</keyword>